<evidence type="ECO:0000256" key="3">
    <source>
        <dbReference type="PROSITE-ProRule" id="PRU01091"/>
    </source>
</evidence>
<dbReference type="EMBL" id="QGLE01000009">
    <property type="protein sequence ID" value="PWR20415.1"/>
    <property type="molecule type" value="Genomic_DNA"/>
</dbReference>
<dbReference type="AlphaFoldDB" id="A0A317E5W6"/>
<name>A0A317E5W6_9PROT</name>
<dbReference type="PROSITE" id="PS51755">
    <property type="entry name" value="OMPR_PHOB"/>
    <property type="match status" value="1"/>
</dbReference>
<gene>
    <name evidence="6" type="ORF">DKG74_15540</name>
</gene>
<sequence>MRLLLLEDEDTLAGLVAAGLGQAGFSVDRAASLAEAGDMAGLYDYDAMIFDRGLPDGDALGLLRDLRRRKCAVPVLVLTARDAVEDRIEGLNTGADDYLAKPFALSELVARLRALLRRPALSVSPLIGLGNLLFDPGERVASADGRPLSLSPLECNALEILLRRSGKVVRRAQLEHGLYDADTIIGSNTIEVLMHRLRRKLELAQCDCMIVTVRGLGYLLQPAS</sequence>
<dbReference type="InterPro" id="IPR011006">
    <property type="entry name" value="CheY-like_superfamily"/>
</dbReference>
<keyword evidence="1 3" id="KW-0238">DNA-binding</keyword>
<dbReference type="Pfam" id="PF00486">
    <property type="entry name" value="Trans_reg_C"/>
    <property type="match status" value="1"/>
</dbReference>
<feature type="domain" description="Response regulatory" evidence="4">
    <location>
        <begin position="2"/>
        <end position="116"/>
    </location>
</feature>
<reference evidence="6 7" key="1">
    <citation type="submission" date="2018-05" db="EMBL/GenBank/DDBJ databases">
        <title>Zavarzinia sp. HR-AS.</title>
        <authorList>
            <person name="Lee Y."/>
            <person name="Jeon C.O."/>
        </authorList>
    </citation>
    <scope>NUCLEOTIDE SEQUENCE [LARGE SCALE GENOMIC DNA]</scope>
    <source>
        <strain evidence="6 7">HR-AS</strain>
    </source>
</reference>
<keyword evidence="7" id="KW-1185">Reference proteome</keyword>
<comment type="caution">
    <text evidence="6">The sequence shown here is derived from an EMBL/GenBank/DDBJ whole genome shotgun (WGS) entry which is preliminary data.</text>
</comment>
<proteinExistence type="predicted"/>
<accession>A0A317E5W6</accession>
<dbReference type="Pfam" id="PF00072">
    <property type="entry name" value="Response_reg"/>
    <property type="match status" value="1"/>
</dbReference>
<dbReference type="CDD" id="cd00383">
    <property type="entry name" value="trans_reg_C"/>
    <property type="match status" value="1"/>
</dbReference>
<evidence type="ECO:0000256" key="2">
    <source>
        <dbReference type="PROSITE-ProRule" id="PRU00169"/>
    </source>
</evidence>
<dbReference type="PROSITE" id="PS50110">
    <property type="entry name" value="RESPONSE_REGULATORY"/>
    <property type="match status" value="1"/>
</dbReference>
<dbReference type="PANTHER" id="PTHR48111">
    <property type="entry name" value="REGULATOR OF RPOS"/>
    <property type="match status" value="1"/>
</dbReference>
<dbReference type="GO" id="GO:0005829">
    <property type="term" value="C:cytosol"/>
    <property type="evidence" value="ECO:0007669"/>
    <property type="project" value="TreeGrafter"/>
</dbReference>
<dbReference type="Gene3D" id="6.10.250.690">
    <property type="match status" value="1"/>
</dbReference>
<dbReference type="InterPro" id="IPR036388">
    <property type="entry name" value="WH-like_DNA-bd_sf"/>
</dbReference>
<dbReference type="InterPro" id="IPR016032">
    <property type="entry name" value="Sig_transdc_resp-reg_C-effctor"/>
</dbReference>
<dbReference type="GO" id="GO:0000976">
    <property type="term" value="F:transcription cis-regulatory region binding"/>
    <property type="evidence" value="ECO:0007669"/>
    <property type="project" value="TreeGrafter"/>
</dbReference>
<evidence type="ECO:0000313" key="7">
    <source>
        <dbReference type="Proteomes" id="UP000245461"/>
    </source>
</evidence>
<dbReference type="GO" id="GO:0000156">
    <property type="term" value="F:phosphorelay response regulator activity"/>
    <property type="evidence" value="ECO:0007669"/>
    <property type="project" value="TreeGrafter"/>
</dbReference>
<dbReference type="Gene3D" id="1.10.10.10">
    <property type="entry name" value="Winged helix-like DNA-binding domain superfamily/Winged helix DNA-binding domain"/>
    <property type="match status" value="1"/>
</dbReference>
<feature type="modified residue" description="4-aspartylphosphate" evidence="2">
    <location>
        <position position="51"/>
    </location>
</feature>
<dbReference type="Proteomes" id="UP000245461">
    <property type="component" value="Unassembled WGS sequence"/>
</dbReference>
<dbReference type="PANTHER" id="PTHR48111:SF36">
    <property type="entry name" value="TRANSCRIPTIONAL REGULATORY PROTEIN CUTR"/>
    <property type="match status" value="1"/>
</dbReference>
<protein>
    <submittedName>
        <fullName evidence="6">DNA-binding response regulator</fullName>
    </submittedName>
</protein>
<evidence type="ECO:0000256" key="1">
    <source>
        <dbReference type="ARBA" id="ARBA00023125"/>
    </source>
</evidence>
<evidence type="ECO:0000313" key="6">
    <source>
        <dbReference type="EMBL" id="PWR20415.1"/>
    </source>
</evidence>
<keyword evidence="2" id="KW-0597">Phosphoprotein</keyword>
<dbReference type="SMART" id="SM00862">
    <property type="entry name" value="Trans_reg_C"/>
    <property type="match status" value="1"/>
</dbReference>
<dbReference type="SMART" id="SM00448">
    <property type="entry name" value="REC"/>
    <property type="match status" value="1"/>
</dbReference>
<dbReference type="InterPro" id="IPR039420">
    <property type="entry name" value="WalR-like"/>
</dbReference>
<dbReference type="RefSeq" id="WP_109907089.1">
    <property type="nucleotide sequence ID" value="NZ_QGLE01000009.1"/>
</dbReference>
<evidence type="ECO:0000259" key="5">
    <source>
        <dbReference type="PROSITE" id="PS51755"/>
    </source>
</evidence>
<evidence type="ECO:0000259" key="4">
    <source>
        <dbReference type="PROSITE" id="PS50110"/>
    </source>
</evidence>
<dbReference type="SUPFAM" id="SSF46894">
    <property type="entry name" value="C-terminal effector domain of the bipartite response regulators"/>
    <property type="match status" value="1"/>
</dbReference>
<dbReference type="InterPro" id="IPR001867">
    <property type="entry name" value="OmpR/PhoB-type_DNA-bd"/>
</dbReference>
<dbReference type="Gene3D" id="3.40.50.2300">
    <property type="match status" value="1"/>
</dbReference>
<dbReference type="InterPro" id="IPR001789">
    <property type="entry name" value="Sig_transdc_resp-reg_receiver"/>
</dbReference>
<dbReference type="OrthoDB" id="9802426at2"/>
<organism evidence="6 7">
    <name type="scientific">Zavarzinia aquatilis</name>
    <dbReference type="NCBI Taxonomy" id="2211142"/>
    <lineage>
        <taxon>Bacteria</taxon>
        <taxon>Pseudomonadati</taxon>
        <taxon>Pseudomonadota</taxon>
        <taxon>Alphaproteobacteria</taxon>
        <taxon>Rhodospirillales</taxon>
        <taxon>Zavarziniaceae</taxon>
        <taxon>Zavarzinia</taxon>
    </lineage>
</organism>
<feature type="domain" description="OmpR/PhoB-type" evidence="5">
    <location>
        <begin position="124"/>
        <end position="222"/>
    </location>
</feature>
<dbReference type="GO" id="GO:0032993">
    <property type="term" value="C:protein-DNA complex"/>
    <property type="evidence" value="ECO:0007669"/>
    <property type="project" value="TreeGrafter"/>
</dbReference>
<dbReference type="SUPFAM" id="SSF52172">
    <property type="entry name" value="CheY-like"/>
    <property type="match status" value="1"/>
</dbReference>
<dbReference type="GO" id="GO:0006355">
    <property type="term" value="P:regulation of DNA-templated transcription"/>
    <property type="evidence" value="ECO:0007669"/>
    <property type="project" value="InterPro"/>
</dbReference>
<feature type="DNA-binding region" description="OmpR/PhoB-type" evidence="3">
    <location>
        <begin position="124"/>
        <end position="222"/>
    </location>
</feature>